<dbReference type="Pfam" id="PF07508">
    <property type="entry name" value="Recombinase"/>
    <property type="match status" value="2"/>
</dbReference>
<proteinExistence type="predicted"/>
<dbReference type="InterPro" id="IPR036162">
    <property type="entry name" value="Resolvase-like_N_sf"/>
</dbReference>
<protein>
    <submittedName>
        <fullName evidence="7">Recombinase family protein</fullName>
    </submittedName>
</protein>
<dbReference type="InterPro" id="IPR006119">
    <property type="entry name" value="Resolv_N"/>
</dbReference>
<dbReference type="Pfam" id="PF13408">
    <property type="entry name" value="Zn_ribbon_recom"/>
    <property type="match status" value="2"/>
</dbReference>
<evidence type="ECO:0000256" key="2">
    <source>
        <dbReference type="ARBA" id="ARBA00023172"/>
    </source>
</evidence>
<keyword evidence="1" id="KW-0238">DNA-binding</keyword>
<feature type="domain" description="Recombinase" evidence="6">
    <location>
        <begin position="755"/>
        <end position="881"/>
    </location>
</feature>
<sequence length="1214" mass="143880">MNEFQKGMWVRTLWDPVKEREESPLLGDKQVKVAAYCRVSTDFENQIRSLENQVHHYTHLIRSKPNWKFVGVYFDSGTSGSNAKKQRGLQRLLRHCDEGRVDYILTKDVSRLTRNAEHLMEIVEDLKAKNVGIYFEKEQIDTSITFNQFLLTTYAALAQEEIETLSSTTKWGYEKKFKKGEAKFSRLYGYNLVKNEAGSTLEINEKEAAVVRNIFDWFLQGWPKTEIARELYRQRVKTATGKERWSPSNIKKLLKAYTYTGNRMARTETRDLFTHKKTYHDREEIEIENTHPPIISREVFDEVQRRIESNKRNTGTPTKRNRPAFSQKLICHACGYRYKFFPSPRIDYWKCASSNVKTCEAPNINEEQLKQMALHAMSLKYELNQSDSLAQLHKELKATNQQDHFEFHRLKWLTELEIAKESNEDPEKIHALEKEYQAFEKQVAQIEDDRPFRVKTLEWLEELQSMEEFHQNVTTEYLRAWIHQITIENERNYQVEWFDGTSLTVGRLSESKSIHTTQKDKPKKKDSPKKEVNQELTLLDEHGALKEKRGKEVNTTVEREVQKIEPGEGKAILETIENARIGNEKPDHLQKSKKTLKTAAYCRVSTDRLEQKTSMKTQVAYYTYLILKDPSYEFAGIYADEGITGRSLEKRDQLNQLLKDCERGLVNVIITKSISRFSRNALDTLSIARHLKQLPSPVYIYFEKENIWTSDPQSELMMSIYGAIAQEEVMNVGRSIAWGHRSQAKRGIIRWKKATYGYWVDDEYRWHIQPEQAKIIKRIFREVIKGKTVNKICEDLASDGIKTATGKDYWNPKSVMAMLTNEVYKGDYLFQKHVTVDTLQSKVIRNQGEEPQYYIENHHEPIIKPKDWDRVQDILEERKKGFIKDGHRKYEKDEMKNEAFIEKLYCGECGYLMGHRRHVERRWKNPFETHFWVCCRHDQRYRTERCDTKRIRQDYLEWNYIHFLNQIHTDPNFNNDVLNWINRLELTEEEKQEKIDLQERVEKQNQDLYKAVEEGIHENGQNTQLVDKLTEELVELHDRLKHFSERERRVEHERKLFKEIMKKVKKYVEGASEDFPEDLFQEFISRAEVCKDGKVTYHLIFELEQEMPETYADYVQEKSLQKKQKTKEKHEALLKGPEVEELLVFCEEPKYLKEIVRFMNERMDISDTHTFQVILRPLMKEGKMERFKAPEKGGTREVFHYQVIKDTGFAELIT</sequence>
<dbReference type="PROSITE" id="PS51736">
    <property type="entry name" value="RECOMBINASES_3"/>
    <property type="match status" value="2"/>
</dbReference>
<feature type="region of interest" description="Disordered" evidence="4">
    <location>
        <begin position="509"/>
        <end position="534"/>
    </location>
</feature>
<dbReference type="RefSeq" id="WP_349204214.1">
    <property type="nucleotide sequence ID" value="NZ_JBBMFN010000004.1"/>
</dbReference>
<feature type="domain" description="Resolvase/invertase-type recombinase catalytic" evidence="5">
    <location>
        <begin position="597"/>
        <end position="747"/>
    </location>
</feature>
<dbReference type="Pfam" id="PF00239">
    <property type="entry name" value="Resolvase"/>
    <property type="match status" value="2"/>
</dbReference>
<reference evidence="7 8" key="1">
    <citation type="submission" date="2024-03" db="EMBL/GenBank/DDBJ databases">
        <title>Human intestinal bacterial collection.</title>
        <authorList>
            <person name="Pauvert C."/>
            <person name="Hitch T.C.A."/>
            <person name="Clavel T."/>
        </authorList>
    </citation>
    <scope>NUCLEOTIDE SEQUENCE [LARGE SCALE GENOMIC DNA]</scope>
    <source>
        <strain evidence="7 8">CLA-SR-H024</strain>
    </source>
</reference>
<keyword evidence="8" id="KW-1185">Reference proteome</keyword>
<evidence type="ECO:0000259" key="6">
    <source>
        <dbReference type="PROSITE" id="PS51737"/>
    </source>
</evidence>
<feature type="domain" description="Resolvase/invertase-type recombinase catalytic" evidence="5">
    <location>
        <begin position="32"/>
        <end position="180"/>
    </location>
</feature>
<evidence type="ECO:0000259" key="5">
    <source>
        <dbReference type="PROSITE" id="PS51736"/>
    </source>
</evidence>
<dbReference type="InterPro" id="IPR038109">
    <property type="entry name" value="DNA_bind_recomb_sf"/>
</dbReference>
<dbReference type="InterPro" id="IPR011109">
    <property type="entry name" value="DNA_bind_recombinase_dom"/>
</dbReference>
<name>A0ABV1EUD1_9BACI</name>
<keyword evidence="3" id="KW-0175">Coiled coil</keyword>
<organism evidence="7 8">
    <name type="scientific">Niallia hominis</name>
    <dbReference type="NCBI Taxonomy" id="3133173"/>
    <lineage>
        <taxon>Bacteria</taxon>
        <taxon>Bacillati</taxon>
        <taxon>Bacillota</taxon>
        <taxon>Bacilli</taxon>
        <taxon>Bacillales</taxon>
        <taxon>Bacillaceae</taxon>
        <taxon>Niallia</taxon>
    </lineage>
</organism>
<evidence type="ECO:0000313" key="8">
    <source>
        <dbReference type="Proteomes" id="UP001465426"/>
    </source>
</evidence>
<dbReference type="Proteomes" id="UP001465426">
    <property type="component" value="Unassembled WGS sequence"/>
</dbReference>
<evidence type="ECO:0000256" key="4">
    <source>
        <dbReference type="SAM" id="MobiDB-lite"/>
    </source>
</evidence>
<dbReference type="SUPFAM" id="SSF53041">
    <property type="entry name" value="Resolvase-like"/>
    <property type="match status" value="2"/>
</dbReference>
<gene>
    <name evidence="7" type="ORF">WMO63_03400</name>
</gene>
<dbReference type="CDD" id="cd00338">
    <property type="entry name" value="Ser_Recombinase"/>
    <property type="match status" value="2"/>
</dbReference>
<evidence type="ECO:0000256" key="1">
    <source>
        <dbReference type="ARBA" id="ARBA00023125"/>
    </source>
</evidence>
<dbReference type="PROSITE" id="PS51737">
    <property type="entry name" value="RECOMBINASE_DNA_BIND"/>
    <property type="match status" value="2"/>
</dbReference>
<evidence type="ECO:0000256" key="3">
    <source>
        <dbReference type="SAM" id="Coils"/>
    </source>
</evidence>
<keyword evidence="2" id="KW-0233">DNA recombination</keyword>
<feature type="domain" description="Recombinase" evidence="6">
    <location>
        <begin position="187"/>
        <end position="313"/>
    </location>
</feature>
<dbReference type="Gene3D" id="3.90.1750.20">
    <property type="entry name" value="Putative Large Serine Recombinase, Chain B, Domain 2"/>
    <property type="match status" value="2"/>
</dbReference>
<accession>A0ABV1EUD1</accession>
<dbReference type="SMART" id="SM00857">
    <property type="entry name" value="Resolvase"/>
    <property type="match status" value="2"/>
</dbReference>
<comment type="caution">
    <text evidence="7">The sequence shown here is derived from an EMBL/GenBank/DDBJ whole genome shotgun (WGS) entry which is preliminary data.</text>
</comment>
<dbReference type="EMBL" id="JBBMFN010000004">
    <property type="protein sequence ID" value="MEQ2464712.1"/>
    <property type="molecule type" value="Genomic_DNA"/>
</dbReference>
<dbReference type="InterPro" id="IPR050639">
    <property type="entry name" value="SSR_resolvase"/>
</dbReference>
<feature type="coiled-coil region" evidence="3">
    <location>
        <begin position="981"/>
        <end position="1046"/>
    </location>
</feature>
<evidence type="ECO:0000313" key="7">
    <source>
        <dbReference type="EMBL" id="MEQ2464712.1"/>
    </source>
</evidence>
<dbReference type="Gene3D" id="3.40.50.1390">
    <property type="entry name" value="Resolvase, N-terminal catalytic domain"/>
    <property type="match status" value="2"/>
</dbReference>
<dbReference type="PANTHER" id="PTHR30461:SF2">
    <property type="entry name" value="SERINE RECOMBINASE PINE-RELATED"/>
    <property type="match status" value="1"/>
</dbReference>
<dbReference type="InterPro" id="IPR025827">
    <property type="entry name" value="Zn_ribbon_recom_dom"/>
</dbReference>
<dbReference type="PANTHER" id="PTHR30461">
    <property type="entry name" value="DNA-INVERTASE FROM LAMBDOID PROPHAGE"/>
    <property type="match status" value="1"/>
</dbReference>